<name>A0A5C3LRT0_9AGAR</name>
<evidence type="ECO:0000313" key="3">
    <source>
        <dbReference type="EMBL" id="TFK35889.1"/>
    </source>
</evidence>
<feature type="domain" description="HAM1-like N-terminal" evidence="2">
    <location>
        <begin position="6"/>
        <end position="222"/>
    </location>
</feature>
<evidence type="ECO:0000313" key="4">
    <source>
        <dbReference type="Proteomes" id="UP000308652"/>
    </source>
</evidence>
<feature type="domain" description="HAM1-like N-terminal" evidence="2">
    <location>
        <begin position="239"/>
        <end position="567"/>
    </location>
</feature>
<protein>
    <submittedName>
        <fullName evidence="3">Uncharacterized protein</fullName>
    </submittedName>
</protein>
<gene>
    <name evidence="3" type="ORF">BDQ12DRAFT_634780</name>
</gene>
<sequence>MDKATSVIAAFEAGKLPSTQQFNAFIDWLNAVGITQVEPSAEGALSSQGKILANDFRGVLEAYKQLANNKNADNIVQKAIYHLTEGDLTVTSEAKANADQATKDINALRTSLRTLLSIVWSSVSSESSSLAQDFLSIIRLSIADAAEMVEEQASWAKDALRDVEKGVQEGDRDALGRDKKRLEEEEDTKVAWQHGMDTVKDAGTSVIGASQSASETVKEKSEETSTRLQDAYYKICDRAQSDPSYGQALDTIFSTLQKRLSQTASVVSDPSITLSTFIADPTPEQHIPKAISLIRTLLERLAGTSLEPLITKLRSSIASVLQDPDLKAWFNDFFESAKKNLSEAGYARSKEAQKQRKELRVRWRTLLEKDEKWKKSVEDVKAEWARVENGLKNDKDLQKVREAHQELGDDVESGLIKAGSETAKTGLQAAMDQATWFWQDLFKVYVPSVLSKLRDVPIPRTEYKDPEIEFVLENLDISSFNLLPSHVYIRNITDIDIKTADPSIPSDQSTTALGALTHIRVQALQLTLDDVSFWYKDKTATVGPAEFTGLMGLTLPKKGVDVDLKLRLIPSTTTGAKSRHALKHFNVLEHVSVSISEDVALDVKDSNHTVLVTLFKPIMVMRLREALEKTLTEQLRALIEWADGVAYDVGRRREVFEDTGVRGGAGLVAAIWSEIGRLQRESREEGTEVGWRATGTGLVVEQNLGEEGKAQLAMGAEPQILSGEKRGPMGTGSVPLRDRLVRAGEEVGVDVSAVTDMDVDVQGGVDAAKGVASEIAQRTQGAFKEGQKQVQSFKKSVDGKAKLEKSRDGWESAAFDFA</sequence>
<keyword evidence="4" id="KW-1185">Reference proteome</keyword>
<dbReference type="OrthoDB" id="19394at2759"/>
<dbReference type="AlphaFoldDB" id="A0A5C3LRT0"/>
<reference evidence="3 4" key="1">
    <citation type="journal article" date="2019" name="Nat. Ecol. Evol.">
        <title>Megaphylogeny resolves global patterns of mushroom evolution.</title>
        <authorList>
            <person name="Varga T."/>
            <person name="Krizsan K."/>
            <person name="Foldi C."/>
            <person name="Dima B."/>
            <person name="Sanchez-Garcia M."/>
            <person name="Sanchez-Ramirez S."/>
            <person name="Szollosi G.J."/>
            <person name="Szarkandi J.G."/>
            <person name="Papp V."/>
            <person name="Albert L."/>
            <person name="Andreopoulos W."/>
            <person name="Angelini C."/>
            <person name="Antonin V."/>
            <person name="Barry K.W."/>
            <person name="Bougher N.L."/>
            <person name="Buchanan P."/>
            <person name="Buyck B."/>
            <person name="Bense V."/>
            <person name="Catcheside P."/>
            <person name="Chovatia M."/>
            <person name="Cooper J."/>
            <person name="Damon W."/>
            <person name="Desjardin D."/>
            <person name="Finy P."/>
            <person name="Geml J."/>
            <person name="Haridas S."/>
            <person name="Hughes K."/>
            <person name="Justo A."/>
            <person name="Karasinski D."/>
            <person name="Kautmanova I."/>
            <person name="Kiss B."/>
            <person name="Kocsube S."/>
            <person name="Kotiranta H."/>
            <person name="LaButti K.M."/>
            <person name="Lechner B.E."/>
            <person name="Liimatainen K."/>
            <person name="Lipzen A."/>
            <person name="Lukacs Z."/>
            <person name="Mihaltcheva S."/>
            <person name="Morgado L.N."/>
            <person name="Niskanen T."/>
            <person name="Noordeloos M.E."/>
            <person name="Ohm R.A."/>
            <person name="Ortiz-Santana B."/>
            <person name="Ovrebo C."/>
            <person name="Racz N."/>
            <person name="Riley R."/>
            <person name="Savchenko A."/>
            <person name="Shiryaev A."/>
            <person name="Soop K."/>
            <person name="Spirin V."/>
            <person name="Szebenyi C."/>
            <person name="Tomsovsky M."/>
            <person name="Tulloss R.E."/>
            <person name="Uehling J."/>
            <person name="Grigoriev I.V."/>
            <person name="Vagvolgyi C."/>
            <person name="Papp T."/>
            <person name="Martin F.M."/>
            <person name="Miettinen O."/>
            <person name="Hibbett D.S."/>
            <person name="Nagy L.G."/>
        </authorList>
    </citation>
    <scope>NUCLEOTIDE SEQUENCE [LARGE SCALE GENOMIC DNA]</scope>
    <source>
        <strain evidence="3 4">CBS 166.37</strain>
    </source>
</reference>
<proteinExistence type="predicted"/>
<dbReference type="Pfam" id="PF19343">
    <property type="entry name" value="HAM1_N"/>
    <property type="match status" value="2"/>
</dbReference>
<evidence type="ECO:0000259" key="2">
    <source>
        <dbReference type="Pfam" id="PF19343"/>
    </source>
</evidence>
<evidence type="ECO:0000259" key="1">
    <source>
        <dbReference type="Pfam" id="PF14613"/>
    </source>
</evidence>
<dbReference type="PANTHER" id="PTHR31138">
    <property type="entry name" value="CHROMOSOME 19, WHOLE GENOME SHOTGUN SEQUENCE"/>
    <property type="match status" value="1"/>
</dbReference>
<dbReference type="PANTHER" id="PTHR31138:SF1">
    <property type="entry name" value="PDZ DOMAIN-CONTAINING PROTEIN"/>
    <property type="match status" value="1"/>
</dbReference>
<dbReference type="Proteomes" id="UP000308652">
    <property type="component" value="Unassembled WGS sequence"/>
</dbReference>
<dbReference type="InterPro" id="IPR045967">
    <property type="entry name" value="HAM1-like_N"/>
</dbReference>
<dbReference type="InterPro" id="IPR027842">
    <property type="entry name" value="HAM1-like_C"/>
</dbReference>
<accession>A0A5C3LRT0</accession>
<dbReference type="EMBL" id="ML213618">
    <property type="protein sequence ID" value="TFK35889.1"/>
    <property type="molecule type" value="Genomic_DNA"/>
</dbReference>
<dbReference type="STRING" id="68775.A0A5C3LRT0"/>
<organism evidence="3 4">
    <name type="scientific">Crucibulum laeve</name>
    <dbReference type="NCBI Taxonomy" id="68775"/>
    <lineage>
        <taxon>Eukaryota</taxon>
        <taxon>Fungi</taxon>
        <taxon>Dikarya</taxon>
        <taxon>Basidiomycota</taxon>
        <taxon>Agaricomycotina</taxon>
        <taxon>Agaricomycetes</taxon>
        <taxon>Agaricomycetidae</taxon>
        <taxon>Agaricales</taxon>
        <taxon>Agaricineae</taxon>
        <taxon>Nidulariaceae</taxon>
        <taxon>Crucibulum</taxon>
    </lineage>
</organism>
<feature type="domain" description="HAM1-like C-terminal" evidence="1">
    <location>
        <begin position="597"/>
        <end position="731"/>
    </location>
</feature>
<dbReference type="Pfam" id="PF14613">
    <property type="entry name" value="HAM1_C"/>
    <property type="match status" value="1"/>
</dbReference>